<evidence type="ECO:0000256" key="3">
    <source>
        <dbReference type="ARBA" id="ARBA00022475"/>
    </source>
</evidence>
<dbReference type="AlphaFoldDB" id="A0A6N7Q6R1"/>
<evidence type="ECO:0000256" key="4">
    <source>
        <dbReference type="ARBA" id="ARBA00022692"/>
    </source>
</evidence>
<organism evidence="10 11">
    <name type="scientific">Polyangium spumosum</name>
    <dbReference type="NCBI Taxonomy" id="889282"/>
    <lineage>
        <taxon>Bacteria</taxon>
        <taxon>Pseudomonadati</taxon>
        <taxon>Myxococcota</taxon>
        <taxon>Polyangia</taxon>
        <taxon>Polyangiales</taxon>
        <taxon>Polyangiaceae</taxon>
        <taxon>Polyangium</taxon>
    </lineage>
</organism>
<feature type="domain" description="Mechanosensitive ion channel MscS C-terminal" evidence="9">
    <location>
        <begin position="216"/>
        <end position="295"/>
    </location>
</feature>
<dbReference type="SUPFAM" id="SSF82689">
    <property type="entry name" value="Mechanosensitive channel protein MscS (YggB), C-terminal domain"/>
    <property type="match status" value="1"/>
</dbReference>
<name>A0A6N7Q6R1_9BACT</name>
<dbReference type="InterPro" id="IPR023408">
    <property type="entry name" value="MscS_beta-dom_sf"/>
</dbReference>
<evidence type="ECO:0000256" key="7">
    <source>
        <dbReference type="SAM" id="Phobius"/>
    </source>
</evidence>
<dbReference type="InterPro" id="IPR045275">
    <property type="entry name" value="MscS_archaea/bacteria_type"/>
</dbReference>
<dbReference type="InterPro" id="IPR011066">
    <property type="entry name" value="MscS_channel_C_sf"/>
</dbReference>
<feature type="transmembrane region" description="Helical" evidence="7">
    <location>
        <begin position="92"/>
        <end position="114"/>
    </location>
</feature>
<keyword evidence="6 7" id="KW-0472">Membrane</keyword>
<dbReference type="SUPFAM" id="SSF50182">
    <property type="entry name" value="Sm-like ribonucleoproteins"/>
    <property type="match status" value="1"/>
</dbReference>
<keyword evidence="11" id="KW-1185">Reference proteome</keyword>
<dbReference type="InterPro" id="IPR006685">
    <property type="entry name" value="MscS_channel_2nd"/>
</dbReference>
<comment type="subcellular location">
    <subcellularLocation>
        <location evidence="1">Cell membrane</location>
        <topology evidence="1">Multi-pass membrane protein</topology>
    </subcellularLocation>
</comment>
<dbReference type="EMBL" id="WJIE01000012">
    <property type="protein sequence ID" value="MRG96571.1"/>
    <property type="molecule type" value="Genomic_DNA"/>
</dbReference>
<reference evidence="10 11" key="1">
    <citation type="submission" date="2019-10" db="EMBL/GenBank/DDBJ databases">
        <title>A soil myxobacterium in the family Polyangiaceae.</title>
        <authorList>
            <person name="Li Y."/>
            <person name="Wang J."/>
        </authorList>
    </citation>
    <scope>NUCLEOTIDE SEQUENCE [LARGE SCALE GENOMIC DNA]</scope>
    <source>
        <strain evidence="10 11">DSM 14734</strain>
    </source>
</reference>
<dbReference type="PANTHER" id="PTHR30221">
    <property type="entry name" value="SMALL-CONDUCTANCE MECHANOSENSITIVE CHANNEL"/>
    <property type="match status" value="1"/>
</dbReference>
<evidence type="ECO:0000313" key="10">
    <source>
        <dbReference type="EMBL" id="MRG96571.1"/>
    </source>
</evidence>
<proteinExistence type="inferred from homology"/>
<dbReference type="InterPro" id="IPR049278">
    <property type="entry name" value="MS_channel_C"/>
</dbReference>
<evidence type="ECO:0000256" key="2">
    <source>
        <dbReference type="ARBA" id="ARBA00008017"/>
    </source>
</evidence>
<dbReference type="InterPro" id="IPR011014">
    <property type="entry name" value="MscS_channel_TM-2"/>
</dbReference>
<dbReference type="Gene3D" id="3.30.70.100">
    <property type="match status" value="1"/>
</dbReference>
<dbReference type="GO" id="GO:0005886">
    <property type="term" value="C:plasma membrane"/>
    <property type="evidence" value="ECO:0007669"/>
    <property type="project" value="UniProtKB-SubCell"/>
</dbReference>
<dbReference type="Pfam" id="PF21082">
    <property type="entry name" value="MS_channel_3rd"/>
    <property type="match status" value="1"/>
</dbReference>
<dbReference type="Proteomes" id="UP000440224">
    <property type="component" value="Unassembled WGS sequence"/>
</dbReference>
<dbReference type="PANTHER" id="PTHR30221:SF1">
    <property type="entry name" value="SMALL-CONDUCTANCE MECHANOSENSITIVE CHANNEL"/>
    <property type="match status" value="1"/>
</dbReference>
<protein>
    <submittedName>
        <fullName evidence="10">Mechanosensitive ion channel</fullName>
    </submittedName>
</protein>
<dbReference type="Gene3D" id="2.30.30.60">
    <property type="match status" value="1"/>
</dbReference>
<keyword evidence="5 7" id="KW-1133">Transmembrane helix</keyword>
<keyword evidence="3" id="KW-1003">Cell membrane</keyword>
<accession>A0A6N7Q6R1</accession>
<evidence type="ECO:0000313" key="11">
    <source>
        <dbReference type="Proteomes" id="UP000440224"/>
    </source>
</evidence>
<evidence type="ECO:0000256" key="5">
    <source>
        <dbReference type="ARBA" id="ARBA00022989"/>
    </source>
</evidence>
<evidence type="ECO:0000259" key="9">
    <source>
        <dbReference type="Pfam" id="PF21082"/>
    </source>
</evidence>
<feature type="transmembrane region" description="Helical" evidence="7">
    <location>
        <begin position="126"/>
        <end position="152"/>
    </location>
</feature>
<dbReference type="InterPro" id="IPR010920">
    <property type="entry name" value="LSM_dom_sf"/>
</dbReference>
<comment type="caution">
    <text evidence="10">The sequence shown here is derived from an EMBL/GenBank/DDBJ whole genome shotgun (WGS) entry which is preliminary data.</text>
</comment>
<feature type="transmembrane region" description="Helical" evidence="7">
    <location>
        <begin position="52"/>
        <end position="71"/>
    </location>
</feature>
<dbReference type="OrthoDB" id="9799209at2"/>
<evidence type="ECO:0000256" key="6">
    <source>
        <dbReference type="ARBA" id="ARBA00023136"/>
    </source>
</evidence>
<gene>
    <name evidence="10" type="ORF">GF068_32295</name>
</gene>
<dbReference type="SUPFAM" id="SSF82861">
    <property type="entry name" value="Mechanosensitive channel protein MscS (YggB), transmembrane region"/>
    <property type="match status" value="1"/>
</dbReference>
<comment type="similarity">
    <text evidence="2">Belongs to the MscS (TC 1.A.23) family.</text>
</comment>
<sequence>MHGEAAEHGSGRRCSGRRHHARMGTLHGRRMNELDTIQAALERLLDSVLHRLPFFATGLVCFAVGALLARLARAAVSRGGRRARLDPAFVGLIARIVSAAILVAALAVASVVIFPSLRWRDLVTGLGISSVAIGFALKDILQNFVAGVLLLWRRPFRIGDQIRSGEYEGTVEDIDVRATRIRTYDNELVVVPNGEVYTRGMIVRTAYGHRRVRLGVSISYFDDIDVDREVIRGALSRTEGVMTEPAPWVYVESLGATNVEITVHFWVEAHQANVLRVLDRAATAVKTALDEAGADVAFPRTVVLMEPTDAPRT</sequence>
<dbReference type="Pfam" id="PF00924">
    <property type="entry name" value="MS_channel_2nd"/>
    <property type="match status" value="1"/>
</dbReference>
<dbReference type="GO" id="GO:0008381">
    <property type="term" value="F:mechanosensitive monoatomic ion channel activity"/>
    <property type="evidence" value="ECO:0007669"/>
    <property type="project" value="InterPro"/>
</dbReference>
<feature type="domain" description="Mechanosensitive ion channel MscS" evidence="8">
    <location>
        <begin position="139"/>
        <end position="198"/>
    </location>
</feature>
<evidence type="ECO:0000256" key="1">
    <source>
        <dbReference type="ARBA" id="ARBA00004651"/>
    </source>
</evidence>
<dbReference type="Gene3D" id="1.10.287.1260">
    <property type="match status" value="1"/>
</dbReference>
<keyword evidence="4 7" id="KW-0812">Transmembrane</keyword>
<evidence type="ECO:0000259" key="8">
    <source>
        <dbReference type="Pfam" id="PF00924"/>
    </source>
</evidence>